<dbReference type="Pfam" id="PF00076">
    <property type="entry name" value="RRM_1"/>
    <property type="match status" value="4"/>
</dbReference>
<dbReference type="InterPro" id="IPR000504">
    <property type="entry name" value="RRM_dom"/>
</dbReference>
<dbReference type="RefSeq" id="XP_005534990.1">
    <property type="nucleotide sequence ID" value="XM_005534933.1"/>
</dbReference>
<dbReference type="SMART" id="SM00360">
    <property type="entry name" value="RRM"/>
    <property type="match status" value="4"/>
</dbReference>
<feature type="compositionally biased region" description="Basic and acidic residues" evidence="5">
    <location>
        <begin position="400"/>
        <end position="411"/>
    </location>
</feature>
<feature type="compositionally biased region" description="Polar residues" evidence="5">
    <location>
        <begin position="981"/>
        <end position="999"/>
    </location>
</feature>
<feature type="domain" description="PABC" evidence="7">
    <location>
        <begin position="891"/>
        <end position="973"/>
    </location>
</feature>
<evidence type="ECO:0000259" key="7">
    <source>
        <dbReference type="PROSITE" id="PS51309"/>
    </source>
</evidence>
<feature type="compositionally biased region" description="Basic and acidic residues" evidence="5">
    <location>
        <begin position="444"/>
        <end position="458"/>
    </location>
</feature>
<reference evidence="8 9" key="2">
    <citation type="journal article" date="2007" name="BMC Biol.">
        <title>A 100%-complete sequence reveals unusually simple genomic features in the hot-spring red alga Cyanidioschyzon merolae.</title>
        <authorList>
            <person name="Nozaki H."/>
            <person name="Takano H."/>
            <person name="Misumi O."/>
            <person name="Terasawa K."/>
            <person name="Matsuzaki M."/>
            <person name="Maruyama S."/>
            <person name="Nishida K."/>
            <person name="Yagisawa F."/>
            <person name="Yoshida Y."/>
            <person name="Fujiwara T."/>
            <person name="Takio S."/>
            <person name="Tamura K."/>
            <person name="Chung S.J."/>
            <person name="Nakamura S."/>
            <person name="Kuroiwa H."/>
            <person name="Tanaka K."/>
            <person name="Sato N."/>
            <person name="Kuroiwa T."/>
        </authorList>
    </citation>
    <scope>NUCLEOTIDE SEQUENCE [LARGE SCALE GENOMIC DNA]</scope>
    <source>
        <strain evidence="8 9">10D</strain>
    </source>
</reference>
<dbReference type="InterPro" id="IPR002004">
    <property type="entry name" value="PABP_HYD_C"/>
</dbReference>
<evidence type="ECO:0000256" key="3">
    <source>
        <dbReference type="ARBA" id="ARBA00022884"/>
    </source>
</evidence>
<keyword evidence="3 4" id="KW-0694">RNA-binding</keyword>
<dbReference type="OrthoDB" id="19742at2759"/>
<dbReference type="OMA" id="QQPGFMP"/>
<feature type="compositionally biased region" description="Polar residues" evidence="5">
    <location>
        <begin position="423"/>
        <end position="438"/>
    </location>
</feature>
<dbReference type="Pfam" id="PF00658">
    <property type="entry name" value="MLLE"/>
    <property type="match status" value="1"/>
</dbReference>
<feature type="compositionally biased region" description="Gly residues" evidence="5">
    <location>
        <begin position="106"/>
        <end position="115"/>
    </location>
</feature>
<dbReference type="InterPro" id="IPR036053">
    <property type="entry name" value="PABP-dom"/>
</dbReference>
<feature type="compositionally biased region" description="Polar residues" evidence="5">
    <location>
        <begin position="22"/>
        <end position="32"/>
    </location>
</feature>
<dbReference type="InterPro" id="IPR012677">
    <property type="entry name" value="Nucleotide-bd_a/b_plait_sf"/>
</dbReference>
<dbReference type="GeneID" id="16993990"/>
<feature type="region of interest" description="Disordered" evidence="5">
    <location>
        <begin position="976"/>
        <end position="999"/>
    </location>
</feature>
<evidence type="ECO:0000259" key="6">
    <source>
        <dbReference type="PROSITE" id="PS50102"/>
    </source>
</evidence>
<feature type="compositionally biased region" description="Low complexity" evidence="5">
    <location>
        <begin position="61"/>
        <end position="74"/>
    </location>
</feature>
<dbReference type="Gramene" id="CMJ286CT">
    <property type="protein sequence ID" value="CMJ286CT"/>
    <property type="gene ID" value="CMJ286C"/>
</dbReference>
<dbReference type="PANTHER" id="PTHR24012">
    <property type="entry name" value="RNA BINDING PROTEIN"/>
    <property type="match status" value="1"/>
</dbReference>
<dbReference type="CDD" id="cd12381">
    <property type="entry name" value="RRM4_I_PABPs"/>
    <property type="match status" value="1"/>
</dbReference>
<dbReference type="Gene3D" id="3.30.70.330">
    <property type="match status" value="4"/>
</dbReference>
<dbReference type="InterPro" id="IPR045305">
    <property type="entry name" value="RRM2_I_PABPs"/>
</dbReference>
<dbReference type="STRING" id="280699.M1VHK4"/>
<evidence type="ECO:0000313" key="8">
    <source>
        <dbReference type="EMBL" id="BAM80383.1"/>
    </source>
</evidence>
<dbReference type="eggNOG" id="KOG0123">
    <property type="taxonomic scope" value="Eukaryota"/>
</dbReference>
<feature type="domain" description="RRM" evidence="6">
    <location>
        <begin position="532"/>
        <end position="609"/>
    </location>
</feature>
<dbReference type="PROSITE" id="PS51309">
    <property type="entry name" value="PABC"/>
    <property type="match status" value="1"/>
</dbReference>
<dbReference type="FunFam" id="3.30.70.330:FF:000003">
    <property type="entry name" value="Polyadenylate-binding protein"/>
    <property type="match status" value="1"/>
</dbReference>
<feature type="compositionally biased region" description="Low complexity" evidence="5">
    <location>
        <begin position="33"/>
        <end position="50"/>
    </location>
</feature>
<dbReference type="SUPFAM" id="SSF63570">
    <property type="entry name" value="PABC (PABP) domain"/>
    <property type="match status" value="1"/>
</dbReference>
<dbReference type="CDD" id="cd12378">
    <property type="entry name" value="RRM1_I_PABPs"/>
    <property type="match status" value="1"/>
</dbReference>
<dbReference type="InterPro" id="IPR035979">
    <property type="entry name" value="RBD_domain_sf"/>
</dbReference>
<feature type="compositionally biased region" description="Polar residues" evidence="5">
    <location>
        <begin position="1"/>
        <end position="15"/>
    </location>
</feature>
<feature type="domain" description="RRM" evidence="6">
    <location>
        <begin position="359"/>
        <end position="506"/>
    </location>
</feature>
<reference evidence="8 9" key="1">
    <citation type="journal article" date="2004" name="Nature">
        <title>Genome sequence of the ultrasmall unicellular red alga Cyanidioschyzon merolae 10D.</title>
        <authorList>
            <person name="Matsuzaki M."/>
            <person name="Misumi O."/>
            <person name="Shin-i T."/>
            <person name="Maruyama S."/>
            <person name="Takahara M."/>
            <person name="Miyagishima S."/>
            <person name="Mori T."/>
            <person name="Nishida K."/>
            <person name="Yagisawa F."/>
            <person name="Nishida K."/>
            <person name="Yoshida Y."/>
            <person name="Nishimura Y."/>
            <person name="Nakao S."/>
            <person name="Kobayashi T."/>
            <person name="Momoyama Y."/>
            <person name="Higashiyama T."/>
            <person name="Minoda A."/>
            <person name="Sano M."/>
            <person name="Nomoto H."/>
            <person name="Oishi K."/>
            <person name="Hayashi H."/>
            <person name="Ohta F."/>
            <person name="Nishizaka S."/>
            <person name="Haga S."/>
            <person name="Miura S."/>
            <person name="Morishita T."/>
            <person name="Kabeya Y."/>
            <person name="Terasawa K."/>
            <person name="Suzuki Y."/>
            <person name="Ishii Y."/>
            <person name="Asakawa S."/>
            <person name="Takano H."/>
            <person name="Ohta N."/>
            <person name="Kuroiwa H."/>
            <person name="Tanaka K."/>
            <person name="Shimizu N."/>
            <person name="Sugano S."/>
            <person name="Sato N."/>
            <person name="Nozaki H."/>
            <person name="Ogasawara N."/>
            <person name="Kohara Y."/>
            <person name="Kuroiwa T."/>
        </authorList>
    </citation>
    <scope>NUCLEOTIDE SEQUENCE [LARGE SCALE GENOMIC DNA]</scope>
    <source>
        <strain evidence="8 9">10D</strain>
    </source>
</reference>
<feature type="compositionally biased region" description="Polar residues" evidence="5">
    <location>
        <begin position="51"/>
        <end position="60"/>
    </location>
</feature>
<keyword evidence="2" id="KW-0677">Repeat</keyword>
<dbReference type="GO" id="GO:0003723">
    <property type="term" value="F:RNA binding"/>
    <property type="evidence" value="ECO:0007669"/>
    <property type="project" value="UniProtKB-UniRule"/>
</dbReference>
<dbReference type="SMART" id="SM00517">
    <property type="entry name" value="PolyA"/>
    <property type="match status" value="1"/>
</dbReference>
<dbReference type="SUPFAM" id="SSF54928">
    <property type="entry name" value="RNA-binding domain, RBD"/>
    <property type="match status" value="3"/>
</dbReference>
<feature type="domain" description="RRM" evidence="6">
    <location>
        <begin position="176"/>
        <end position="257"/>
    </location>
</feature>
<feature type="region of interest" description="Disordered" evidence="5">
    <location>
        <begin position="396"/>
        <end position="462"/>
    </location>
</feature>
<dbReference type="PROSITE" id="PS50102">
    <property type="entry name" value="RRM"/>
    <property type="match status" value="4"/>
</dbReference>
<evidence type="ECO:0000256" key="5">
    <source>
        <dbReference type="SAM" id="MobiDB-lite"/>
    </source>
</evidence>
<feature type="region of interest" description="Disordered" evidence="5">
    <location>
        <begin position="1"/>
        <end position="77"/>
    </location>
</feature>
<sequence>MEDSRGSSADATGLSTMIRDLSLNSGSGSKQNSTSTGVGVAGATGAPASGETSSRKTSPMSYASAAQQSGAESGVLGGTAGGPYAASAAAQTARAPSASSTSSISSGGGSKGPGGALQAAGESIPPAQSVSGAGAAGFGDGSVAGFALNGMSSLPASGATAVPAASASGTGELPNVSLYVGDLQPDVVEQNLFELFSSVGPVVSVRVCRDVVTRRSLGYAYVNFQNPEDAERAIDVLQFYEGPLTKNKPIRIMWKRSDPSQRRNPEGNIFIKNLDKSIDNKALYDTFSTFGKVLSCKLATDDKGNSLGYAFVHYQDANVAKYVISKMNGMLLNGQKVYVGEFRPRREREATGELSTKFTNVYVKNLDESLCTTEEVTKLFAPYGNITSIFIPTETVQEQQPHHEDEHRAPSEEASSEAGRQGGSSQEVKSAGADQSNAAPDLETSERNDGAKAPENRAHAQSVVRVRPRGFAFVNFETPEQAAAAVEALNGMELNGKTLYVGRAQKKAEREAMLRAQMEQLRNDRMQKLQDVNLFVKNLSDDVDENRLREEFSRFGTITSLRIMRDEKGVSKGFGFVAFSHPDEAIKAVTEMNQRIVGQKPIYVALAQRKDQRRAQIEAQRAAMMRAQMSFLPPGLAASMYVPGTGMPTPSGYPYPYAVHPMQMQMSMGMSRAMSAMPGGAASGAMTYGGFAMQPNMAVGASGIPRMNMTSPNMTNAAPASAGSIPMGGPNAAMLMQGRIPYATVGSQQPMTSTLGSGQVLQNSGAPGAVVGVPGSANAEAGATAAASGHPNPNFAASGVAGRAGPRQARMAARMGPASGPMPGVSMPAMASGLPTGLGAPGMGYKMGGAMRAPPGGTMAGMVAMSPMTAGAGNTVPSGAMGNMMIGSAASQPLTVQMLANADPKQQKQILGERLYPLVYQQLVREGKRELAPKITGMLLEMDNSEVLHLVESPEALQEKVEEALEVLQQHLASLQAKAAQHTSAQQGLSSTAPSNSSA</sequence>
<feature type="region of interest" description="Disordered" evidence="5">
    <location>
        <begin position="782"/>
        <end position="802"/>
    </location>
</feature>
<feature type="region of interest" description="Disordered" evidence="5">
    <location>
        <begin position="94"/>
        <end position="132"/>
    </location>
</feature>
<evidence type="ECO:0000256" key="4">
    <source>
        <dbReference type="PROSITE-ProRule" id="PRU00176"/>
    </source>
</evidence>
<dbReference type="Proteomes" id="UP000007014">
    <property type="component" value="Chromosome 10"/>
</dbReference>
<name>M1VHK4_CYAM1</name>
<keyword evidence="9" id="KW-1185">Reference proteome</keyword>
<feature type="compositionally biased region" description="Low complexity" evidence="5">
    <location>
        <begin position="94"/>
        <end position="105"/>
    </location>
</feature>
<feature type="domain" description="RRM" evidence="6">
    <location>
        <begin position="267"/>
        <end position="344"/>
    </location>
</feature>
<accession>M1VHK4</accession>
<dbReference type="KEGG" id="cme:CYME_CMJ286C"/>
<dbReference type="EMBL" id="AP006492">
    <property type="protein sequence ID" value="BAM80383.1"/>
    <property type="molecule type" value="Genomic_DNA"/>
</dbReference>
<gene>
    <name evidence="8" type="ORF">CYME_CMJ286C</name>
</gene>
<organism evidence="8 9">
    <name type="scientific">Cyanidioschyzon merolae (strain NIES-3377 / 10D)</name>
    <name type="common">Unicellular red alga</name>
    <dbReference type="NCBI Taxonomy" id="280699"/>
    <lineage>
        <taxon>Eukaryota</taxon>
        <taxon>Rhodophyta</taxon>
        <taxon>Bangiophyceae</taxon>
        <taxon>Cyanidiales</taxon>
        <taxon>Cyanidiaceae</taxon>
        <taxon>Cyanidioschyzon</taxon>
    </lineage>
</organism>
<dbReference type="AlphaFoldDB" id="M1VHK4"/>
<evidence type="ECO:0000313" key="9">
    <source>
        <dbReference type="Proteomes" id="UP000007014"/>
    </source>
</evidence>
<dbReference type="FunFam" id="3.30.70.330:FF:000091">
    <property type="entry name" value="Polyadenylate-binding protein"/>
    <property type="match status" value="1"/>
</dbReference>
<proteinExistence type="inferred from homology"/>
<dbReference type="HOGENOM" id="CLU_012062_22_4_1"/>
<comment type="similarity">
    <text evidence="1">Belongs to the polyadenylate-binding protein type-1 family.</text>
</comment>
<protein>
    <submittedName>
        <fullName evidence="8">Polyadenylate-binding protein</fullName>
    </submittedName>
</protein>
<evidence type="ECO:0000256" key="1">
    <source>
        <dbReference type="ARBA" id="ARBA00008557"/>
    </source>
</evidence>
<evidence type="ECO:0000256" key="2">
    <source>
        <dbReference type="ARBA" id="ARBA00022737"/>
    </source>
</evidence>
<dbReference type="InterPro" id="IPR034364">
    <property type="entry name" value="PABP_RRM1"/>
</dbReference>
<dbReference type="Gene3D" id="1.10.1900.10">
    <property type="entry name" value="c-terminal domain of poly(a) binding protein"/>
    <property type="match status" value="1"/>
</dbReference>
<dbReference type="CDD" id="cd12379">
    <property type="entry name" value="RRM2_I_PABPs"/>
    <property type="match status" value="1"/>
</dbReference>